<keyword evidence="3" id="KW-0804">Transcription</keyword>
<dbReference type="Pfam" id="PF00486">
    <property type="entry name" value="Trans_reg_C"/>
    <property type="match status" value="1"/>
</dbReference>
<dbReference type="InterPro" id="IPR016032">
    <property type="entry name" value="Sig_transdc_resp-reg_C-effctor"/>
</dbReference>
<dbReference type="Proteomes" id="UP000664357">
    <property type="component" value="Unassembled WGS sequence"/>
</dbReference>
<dbReference type="SUPFAM" id="SSF46894">
    <property type="entry name" value="C-terminal effector domain of the bipartite response regulators"/>
    <property type="match status" value="1"/>
</dbReference>
<organism evidence="6 7">
    <name type="scientific">Candidatus Enterococcus ferrettii</name>
    <dbReference type="NCBI Taxonomy" id="2815324"/>
    <lineage>
        <taxon>Bacteria</taxon>
        <taxon>Bacillati</taxon>
        <taxon>Bacillota</taxon>
        <taxon>Bacilli</taxon>
        <taxon>Lactobacillales</taxon>
        <taxon>Enterococcaceae</taxon>
        <taxon>Enterococcus</taxon>
    </lineage>
</organism>
<dbReference type="Gene3D" id="1.10.10.10">
    <property type="entry name" value="Winged helix-like DNA-binding domain superfamily/Winged helix DNA-binding domain"/>
    <property type="match status" value="1"/>
</dbReference>
<feature type="DNA-binding region" description="OmpR/PhoB-type" evidence="4">
    <location>
        <begin position="127"/>
        <end position="232"/>
    </location>
</feature>
<dbReference type="InterPro" id="IPR036388">
    <property type="entry name" value="WH-like_DNA-bd_sf"/>
</dbReference>
<evidence type="ECO:0000313" key="7">
    <source>
        <dbReference type="Proteomes" id="UP000664357"/>
    </source>
</evidence>
<evidence type="ECO:0000256" key="1">
    <source>
        <dbReference type="ARBA" id="ARBA00023015"/>
    </source>
</evidence>
<dbReference type="RefSeq" id="WP_207704140.1">
    <property type="nucleotide sequence ID" value="NZ_JAFREL020000001.1"/>
</dbReference>
<dbReference type="InterPro" id="IPR001867">
    <property type="entry name" value="OmpR/PhoB-type_DNA-bd"/>
</dbReference>
<proteinExistence type="predicted"/>
<evidence type="ECO:0000256" key="2">
    <source>
        <dbReference type="ARBA" id="ARBA00023125"/>
    </source>
</evidence>
<feature type="domain" description="OmpR/PhoB-type" evidence="5">
    <location>
        <begin position="127"/>
        <end position="232"/>
    </location>
</feature>
<evidence type="ECO:0000256" key="3">
    <source>
        <dbReference type="ARBA" id="ARBA00023163"/>
    </source>
</evidence>
<reference evidence="6 7" key="1">
    <citation type="submission" date="2024-02" db="EMBL/GenBank/DDBJ databases">
        <title>The Genome Sequence of Enterococcus sp. DIV0159.</title>
        <authorList>
            <person name="Earl A."/>
            <person name="Manson A."/>
            <person name="Gilmore M."/>
            <person name="Sanders J."/>
            <person name="Shea T."/>
            <person name="Howe W."/>
            <person name="Livny J."/>
            <person name="Cuomo C."/>
            <person name="Neafsey D."/>
            <person name="Birren B."/>
        </authorList>
    </citation>
    <scope>NUCLEOTIDE SEQUENCE [LARGE SCALE GENOMIC DNA]</scope>
    <source>
        <strain evidence="6 7">665A</strain>
    </source>
</reference>
<accession>A0ABV0EIG7</accession>
<name>A0ABV0EIG7_9ENTE</name>
<sequence length="249" mass="28939">MQKILVLTRNVLNEQSLQENIQRLSHEVYCTFCDFDQLNNKVFLMNIVNFFPVVIISETISDHQMAEILKVLNTSDIKVFRKVECLPDKQDREQYASLEIDDWIEVSDTFEVLREKLERTSSANTAQVEMTNGSSSINTPNQFYLAEGEQFLRALRKLSSNERKVFYYLVSVENKTISRKSICEHIWSDELTNSQLSSLSNIVKKIRGKFQDVGIHDEIIKNHWKKGYAFTDKFWQLIQLAKSEGQLAG</sequence>
<dbReference type="EMBL" id="JAFREL020000001">
    <property type="protein sequence ID" value="MEO1768364.1"/>
    <property type="molecule type" value="Genomic_DNA"/>
</dbReference>
<evidence type="ECO:0000313" key="6">
    <source>
        <dbReference type="EMBL" id="MEO1768364.1"/>
    </source>
</evidence>
<dbReference type="PROSITE" id="PS51755">
    <property type="entry name" value="OMPR_PHOB"/>
    <property type="match status" value="1"/>
</dbReference>
<evidence type="ECO:0000256" key="4">
    <source>
        <dbReference type="PROSITE-ProRule" id="PRU01091"/>
    </source>
</evidence>
<keyword evidence="1" id="KW-0805">Transcription regulation</keyword>
<evidence type="ECO:0000259" key="5">
    <source>
        <dbReference type="PROSITE" id="PS51755"/>
    </source>
</evidence>
<keyword evidence="7" id="KW-1185">Reference proteome</keyword>
<keyword evidence="2 4" id="KW-0238">DNA-binding</keyword>
<gene>
    <name evidence="6" type="ORF">JZO67_000275</name>
</gene>
<comment type="caution">
    <text evidence="6">The sequence shown here is derived from an EMBL/GenBank/DDBJ whole genome shotgun (WGS) entry which is preliminary data.</text>
</comment>
<dbReference type="SMART" id="SM00862">
    <property type="entry name" value="Trans_reg_C"/>
    <property type="match status" value="1"/>
</dbReference>
<protein>
    <recommendedName>
        <fullName evidence="5">OmpR/PhoB-type domain-containing protein</fullName>
    </recommendedName>
</protein>